<name>A0A0D3KYI4_EMIH1</name>
<dbReference type="RefSeq" id="XP_005793248.1">
    <property type="nucleotide sequence ID" value="XM_005793191.1"/>
</dbReference>
<dbReference type="KEGG" id="ehx:EMIHUDRAFT_439464"/>
<dbReference type="AlphaFoldDB" id="A0A0D3KYI4"/>
<evidence type="ECO:0000256" key="1">
    <source>
        <dbReference type="SAM" id="MobiDB-lite"/>
    </source>
</evidence>
<feature type="region of interest" description="Disordered" evidence="1">
    <location>
        <begin position="59"/>
        <end position="84"/>
    </location>
</feature>
<reference evidence="2" key="2">
    <citation type="submission" date="2024-10" db="UniProtKB">
        <authorList>
            <consortium name="EnsemblProtists"/>
        </authorList>
    </citation>
    <scope>IDENTIFICATION</scope>
</reference>
<sequence>MPDASFALKAAAEAVVSWQGLVAGGCRLTARFGVQTSTLAHALAEAIEEAMHRAERRSEMGHGFEAARRSKREPSFVEDRAAVG</sequence>
<dbReference type="EnsemblProtists" id="EOD40819">
    <property type="protein sequence ID" value="EOD40819"/>
    <property type="gene ID" value="EMIHUDRAFT_439464"/>
</dbReference>
<accession>A0A0D3KYI4</accession>
<dbReference type="GeneID" id="17286090"/>
<evidence type="ECO:0000313" key="2">
    <source>
        <dbReference type="EnsemblProtists" id="EOD40819"/>
    </source>
</evidence>
<dbReference type="Proteomes" id="UP000013827">
    <property type="component" value="Unassembled WGS sequence"/>
</dbReference>
<proteinExistence type="predicted"/>
<reference evidence="3" key="1">
    <citation type="journal article" date="2013" name="Nature">
        <title>Pan genome of the phytoplankton Emiliania underpins its global distribution.</title>
        <authorList>
            <person name="Read B.A."/>
            <person name="Kegel J."/>
            <person name="Klute M.J."/>
            <person name="Kuo A."/>
            <person name="Lefebvre S.C."/>
            <person name="Maumus F."/>
            <person name="Mayer C."/>
            <person name="Miller J."/>
            <person name="Monier A."/>
            <person name="Salamov A."/>
            <person name="Young J."/>
            <person name="Aguilar M."/>
            <person name="Claverie J.M."/>
            <person name="Frickenhaus S."/>
            <person name="Gonzalez K."/>
            <person name="Herman E.K."/>
            <person name="Lin Y.C."/>
            <person name="Napier J."/>
            <person name="Ogata H."/>
            <person name="Sarno A.F."/>
            <person name="Shmutz J."/>
            <person name="Schroeder D."/>
            <person name="de Vargas C."/>
            <person name="Verret F."/>
            <person name="von Dassow P."/>
            <person name="Valentin K."/>
            <person name="Van de Peer Y."/>
            <person name="Wheeler G."/>
            <person name="Dacks J.B."/>
            <person name="Delwiche C.F."/>
            <person name="Dyhrman S.T."/>
            <person name="Glockner G."/>
            <person name="John U."/>
            <person name="Richards T."/>
            <person name="Worden A.Z."/>
            <person name="Zhang X."/>
            <person name="Grigoriev I.V."/>
            <person name="Allen A.E."/>
            <person name="Bidle K."/>
            <person name="Borodovsky M."/>
            <person name="Bowler C."/>
            <person name="Brownlee C."/>
            <person name="Cock J.M."/>
            <person name="Elias M."/>
            <person name="Gladyshev V.N."/>
            <person name="Groth M."/>
            <person name="Guda C."/>
            <person name="Hadaegh A."/>
            <person name="Iglesias-Rodriguez M.D."/>
            <person name="Jenkins J."/>
            <person name="Jones B.M."/>
            <person name="Lawson T."/>
            <person name="Leese F."/>
            <person name="Lindquist E."/>
            <person name="Lobanov A."/>
            <person name="Lomsadze A."/>
            <person name="Malik S.B."/>
            <person name="Marsh M.E."/>
            <person name="Mackinder L."/>
            <person name="Mock T."/>
            <person name="Mueller-Roeber B."/>
            <person name="Pagarete A."/>
            <person name="Parker M."/>
            <person name="Probert I."/>
            <person name="Quesneville H."/>
            <person name="Raines C."/>
            <person name="Rensing S.A."/>
            <person name="Riano-Pachon D.M."/>
            <person name="Richier S."/>
            <person name="Rokitta S."/>
            <person name="Shiraiwa Y."/>
            <person name="Soanes D.M."/>
            <person name="van der Giezen M."/>
            <person name="Wahlund T.M."/>
            <person name="Williams B."/>
            <person name="Wilson W."/>
            <person name="Wolfe G."/>
            <person name="Wurch L.L."/>
        </authorList>
    </citation>
    <scope>NUCLEOTIDE SEQUENCE</scope>
</reference>
<keyword evidence="3" id="KW-1185">Reference proteome</keyword>
<organism evidence="2 3">
    <name type="scientific">Emiliania huxleyi (strain CCMP1516)</name>
    <dbReference type="NCBI Taxonomy" id="280463"/>
    <lineage>
        <taxon>Eukaryota</taxon>
        <taxon>Haptista</taxon>
        <taxon>Haptophyta</taxon>
        <taxon>Prymnesiophyceae</taxon>
        <taxon>Isochrysidales</taxon>
        <taxon>Noelaerhabdaceae</taxon>
        <taxon>Emiliania</taxon>
    </lineage>
</organism>
<evidence type="ECO:0000313" key="3">
    <source>
        <dbReference type="Proteomes" id="UP000013827"/>
    </source>
</evidence>
<dbReference type="PaxDb" id="2903-EOD40819"/>
<dbReference type="HOGENOM" id="CLU_2532204_0_0_1"/>
<protein>
    <submittedName>
        <fullName evidence="2">Uncharacterized protein</fullName>
    </submittedName>
</protein>